<evidence type="ECO:0008006" key="4">
    <source>
        <dbReference type="Google" id="ProtNLM"/>
    </source>
</evidence>
<keyword evidence="3" id="KW-1185">Reference proteome</keyword>
<feature type="transmembrane region" description="Helical" evidence="1">
    <location>
        <begin position="20"/>
        <end position="46"/>
    </location>
</feature>
<sequence>MNPFNRKRIITVHGLMITALLVLLSNASAAGALITALGIAIVSYVLGDLMILPQSTNLFATALDGVLVFLVLWFVSISADWTMSFVDILIITALAGVFEYFFHMWLRRVPARV</sequence>
<dbReference type="AlphaFoldDB" id="A0A098M3B4"/>
<name>A0A098M3B4_9BACL</name>
<keyword evidence="1" id="KW-1133">Transmembrane helix</keyword>
<feature type="transmembrane region" description="Helical" evidence="1">
    <location>
        <begin position="81"/>
        <end position="102"/>
    </location>
</feature>
<dbReference type="InterPro" id="IPR019649">
    <property type="entry name" value="DUF2512"/>
</dbReference>
<evidence type="ECO:0000313" key="3">
    <source>
        <dbReference type="Proteomes" id="UP000029734"/>
    </source>
</evidence>
<dbReference type="Proteomes" id="UP000029734">
    <property type="component" value="Unassembled WGS sequence"/>
</dbReference>
<reference evidence="2 3" key="1">
    <citation type="submission" date="2014-08" db="EMBL/GenBank/DDBJ databases">
        <authorList>
            <person name="den Bakker H.C."/>
        </authorList>
    </citation>
    <scope>NUCLEOTIDE SEQUENCE [LARGE SCALE GENOMIC DNA]</scope>
    <source>
        <strain evidence="2 3">DSM 18334</strain>
    </source>
</reference>
<evidence type="ECO:0000256" key="1">
    <source>
        <dbReference type="SAM" id="Phobius"/>
    </source>
</evidence>
<protein>
    <recommendedName>
        <fullName evidence="4">DUF2512 family protein</fullName>
    </recommendedName>
</protein>
<proteinExistence type="predicted"/>
<gene>
    <name evidence="2" type="ORF">PWYN_20250</name>
</gene>
<keyword evidence="1" id="KW-0812">Transmembrane</keyword>
<organism evidence="2 3">
    <name type="scientific">Paenibacillus wynnii</name>
    <dbReference type="NCBI Taxonomy" id="268407"/>
    <lineage>
        <taxon>Bacteria</taxon>
        <taxon>Bacillati</taxon>
        <taxon>Bacillota</taxon>
        <taxon>Bacilli</taxon>
        <taxon>Bacillales</taxon>
        <taxon>Paenibacillaceae</taxon>
        <taxon>Paenibacillus</taxon>
    </lineage>
</organism>
<keyword evidence="1" id="KW-0472">Membrane</keyword>
<dbReference type="Pfam" id="PF10710">
    <property type="entry name" value="DUF2512"/>
    <property type="match status" value="1"/>
</dbReference>
<reference evidence="2 3" key="2">
    <citation type="submission" date="2014-10" db="EMBL/GenBank/DDBJ databases">
        <title>Comparative genomics of the Paenibacillus odorifer group.</title>
        <authorList>
            <person name="Tsai Y.-C."/>
            <person name="Martin N."/>
            <person name="Korlach J."/>
            <person name="Wiedmann M."/>
        </authorList>
    </citation>
    <scope>NUCLEOTIDE SEQUENCE [LARGE SCALE GENOMIC DNA]</scope>
    <source>
        <strain evidence="2 3">DSM 18334</strain>
    </source>
</reference>
<evidence type="ECO:0000313" key="2">
    <source>
        <dbReference type="EMBL" id="KGE17000.1"/>
    </source>
</evidence>
<dbReference type="EMBL" id="JQCR01000003">
    <property type="protein sequence ID" value="KGE17000.1"/>
    <property type="molecule type" value="Genomic_DNA"/>
</dbReference>
<accession>A0A098M3B4</accession>
<feature type="transmembrane region" description="Helical" evidence="1">
    <location>
        <begin position="58"/>
        <end position="75"/>
    </location>
</feature>
<comment type="caution">
    <text evidence="2">The sequence shown here is derived from an EMBL/GenBank/DDBJ whole genome shotgun (WGS) entry which is preliminary data.</text>
</comment>